<dbReference type="AlphaFoldDB" id="A0A2M4DJV7"/>
<feature type="chain" id="PRO_5014669655" evidence="1">
    <location>
        <begin position="25"/>
        <end position="73"/>
    </location>
</feature>
<keyword evidence="1" id="KW-0732">Signal</keyword>
<feature type="signal peptide" evidence="1">
    <location>
        <begin position="1"/>
        <end position="24"/>
    </location>
</feature>
<reference evidence="2" key="1">
    <citation type="submission" date="2018-01" db="EMBL/GenBank/DDBJ databases">
        <title>An insight into the sialome of Amazonian anophelines.</title>
        <authorList>
            <person name="Ribeiro J.M."/>
            <person name="Scarpassa V."/>
            <person name="Calvo E."/>
        </authorList>
    </citation>
    <scope>NUCLEOTIDE SEQUENCE</scope>
</reference>
<proteinExistence type="predicted"/>
<organism evidence="2">
    <name type="scientific">Anopheles darlingi</name>
    <name type="common">Mosquito</name>
    <dbReference type="NCBI Taxonomy" id="43151"/>
    <lineage>
        <taxon>Eukaryota</taxon>
        <taxon>Metazoa</taxon>
        <taxon>Ecdysozoa</taxon>
        <taxon>Arthropoda</taxon>
        <taxon>Hexapoda</taxon>
        <taxon>Insecta</taxon>
        <taxon>Pterygota</taxon>
        <taxon>Neoptera</taxon>
        <taxon>Endopterygota</taxon>
        <taxon>Diptera</taxon>
        <taxon>Nematocera</taxon>
        <taxon>Culicoidea</taxon>
        <taxon>Culicidae</taxon>
        <taxon>Anophelinae</taxon>
        <taxon>Anopheles</taxon>
    </lineage>
</organism>
<dbReference type="EMBL" id="GGFL01013651">
    <property type="protein sequence ID" value="MBW77829.1"/>
    <property type="molecule type" value="Transcribed_RNA"/>
</dbReference>
<accession>A0A2M4DJV7</accession>
<name>A0A2M4DJV7_ANODA</name>
<evidence type="ECO:0000256" key="1">
    <source>
        <dbReference type="SAM" id="SignalP"/>
    </source>
</evidence>
<sequence>MIFCVLLGLDVVFLSSFFYTRTHGQGPAISPISAHHQPSPHLRSHRRRLANVRATNDEIWFGCSSSFSEFIFA</sequence>
<protein>
    <submittedName>
        <fullName evidence="2">Putative secreted protein</fullName>
    </submittedName>
</protein>
<evidence type="ECO:0000313" key="2">
    <source>
        <dbReference type="EMBL" id="MBW77829.1"/>
    </source>
</evidence>